<proteinExistence type="predicted"/>
<accession>A0ACB8VYB0</accession>
<name>A0ACB8VYB0_9TELE</name>
<dbReference type="EMBL" id="CM041546">
    <property type="protein sequence ID" value="KAI3360400.1"/>
    <property type="molecule type" value="Genomic_DNA"/>
</dbReference>
<protein>
    <submittedName>
        <fullName evidence="1">Uncharacterized protein</fullName>
    </submittedName>
</protein>
<evidence type="ECO:0000313" key="1">
    <source>
        <dbReference type="EMBL" id="KAI3360400.1"/>
    </source>
</evidence>
<comment type="caution">
    <text evidence="1">The sequence shown here is derived from an EMBL/GenBank/DDBJ whole genome shotgun (WGS) entry which is preliminary data.</text>
</comment>
<organism evidence="1 2">
    <name type="scientific">Scortum barcoo</name>
    <name type="common">barcoo grunter</name>
    <dbReference type="NCBI Taxonomy" id="214431"/>
    <lineage>
        <taxon>Eukaryota</taxon>
        <taxon>Metazoa</taxon>
        <taxon>Chordata</taxon>
        <taxon>Craniata</taxon>
        <taxon>Vertebrata</taxon>
        <taxon>Euteleostomi</taxon>
        <taxon>Actinopterygii</taxon>
        <taxon>Neopterygii</taxon>
        <taxon>Teleostei</taxon>
        <taxon>Neoteleostei</taxon>
        <taxon>Acanthomorphata</taxon>
        <taxon>Eupercaria</taxon>
        <taxon>Centrarchiformes</taxon>
        <taxon>Terapontoidei</taxon>
        <taxon>Terapontidae</taxon>
        <taxon>Scortum</taxon>
    </lineage>
</organism>
<reference evidence="1" key="1">
    <citation type="submission" date="2022-04" db="EMBL/GenBank/DDBJ databases">
        <title>Jade perch genome.</title>
        <authorList>
            <person name="Chao B."/>
        </authorList>
    </citation>
    <scope>NUCLEOTIDE SEQUENCE</scope>
    <source>
        <strain evidence="1">CB-2022</strain>
    </source>
</reference>
<gene>
    <name evidence="1" type="ORF">L3Q82_002310</name>
</gene>
<sequence>MRLQTVWTLLPCVAFLLPNAMHAQTVLPPECMPGGHSVLQDPYRSTTFSSSWLQQSALQDFICDHSLAAGWYQFQIFDKPASMPTQCVEVNHCGTQAPVWLSLGEGESLPGQLELRQLTACAAWQFFSSGSKDCCMFRIPVSVRNCGDFYVYLLQPTQGCMGYCAQAKQPPAPSAPLIIPEVTGNTVYLKCSFASGSNSSLGYVVAWSRLSPEGSKEELKQETTIQTSAFIELDGFNLRLGDKIYCSSSSFFLDSPDIRSASVESQEFFAGIMLKPEVSSVSEDGKLYELVVESTVPIPCPDESTSSTEECALSLQLSTSSREEGFLGADLSLSSCVVDLSRGPCRDGVCSRAVVRFSPVTDFVKDDNRTTQISVKSIVTQNFLWNGYSPEPAEITVKDVPSAYCYSFTDPHMITFDGRSTFVSGNAAACCTPPPACAKGFVVRDGGDVVAFDMCNGEMGETKPHLSVKNRDLTKSGIRITESYQGRKVTMTFSSGAFVRADVSNWGMSLTLRAPGSDRSHTKGLCGTYDGEPDNDLHSAGGATLEDLHAFISEWRLPPGSSLFDAVPSRLSTPSPRRYCDCQAGRRLTPARARPQQVTSSDSSCSHHGNVRLPGVIPALDVTAEYISSVELLRGEGNKRQTLPRGSEAQPRERSLTSRASRGGASTSARQQRRRGRRQTHRYVSNSPHQSLSQSDLEGFSYFFPEDHEVAVQLDSSPTWPPPSGLTKQEARTQCQQAVANSGVALGCRRLLAESLIGRVVSMCVTDLQLKDELSWLNATLPLLENECERRVMEERRREEEHQDVLALLKCPNLCNGNGQCSEWGCVCFPGFGSYDCSVLSDQIPEITELEKEGLCDVRQGDCSTIQVYGHGFKDSYELKYLDDICILICFHLFFCLPHFILFFSVLHLFSNFSPAFHGLLPFPPAVPPVQFVDGEWLLDEPQFVLAVFLDMTALKCQLPPEDSWAPVGLDLETVTSRPLARWQIKVSNDGYSYSNAKILTLYDGACQICSLDTEVLCTLREKTCNINGLCYSEGESNPSSPCLTCRPDLSKHTWSTAEKNEPPVLQSLPFPLRSFQGENFVYQFEARDPEGSAVLFTLDSGPEGASLSPAGLLAWKATAETTDTHTLQITVTDNCNAETRNFLQLSVSPCECLNGASCVTNVNLPAGRGEYLCACPDGFRGERCEVDIDDCKPNPCRLGRCIDGPNFFSCICPPGMTGRTCREDIDECVSQPCFPGVGCNNTLGSFTCGLCPTGFRGDGQNCTRNQDSPVKAVTTVARGPKQSGPSPCSRRPCHPGVQCFESVHVSAGFICGPCPPGLHGNGRMCTTTVISSNFQYFTGQGMVASRADSHDHITKSDPSKETTPTSSASSSSSSSPPSSPRRPPDRKTRPELTVSGVRRPSSADRKTMATPQNQTRPFAPGSPSHHVSCADSPCFPGVPCEPSVTGSFRCGRCPYGYTGDGVTCKGTRVTVVFKTADFYELESKEAALGKLQIKIVNTNTNSHQLFEMIEKDPSIHPSIHPSIFNRLIRDRVHLRRQQSEQEMPRLPSPQTLPPALPGDPEAFPGQPERDIVSPACPGSSPGGLLPVGHAWNTSLGRRPGGIRNRCPSHLS</sequence>
<keyword evidence="2" id="KW-1185">Reference proteome</keyword>
<evidence type="ECO:0000313" key="2">
    <source>
        <dbReference type="Proteomes" id="UP000831701"/>
    </source>
</evidence>
<dbReference type="Proteomes" id="UP000831701">
    <property type="component" value="Chromosome 16"/>
</dbReference>